<gene>
    <name evidence="1" type="ORF">BCV30_07930</name>
</gene>
<organism evidence="1 2">
    <name type="scientific">Vibrio lentus</name>
    <dbReference type="NCBI Taxonomy" id="136468"/>
    <lineage>
        <taxon>Bacteria</taxon>
        <taxon>Pseudomonadati</taxon>
        <taxon>Pseudomonadota</taxon>
        <taxon>Gammaproteobacteria</taxon>
        <taxon>Vibrionales</taxon>
        <taxon>Vibrionaceae</taxon>
        <taxon>Vibrio</taxon>
    </lineage>
</organism>
<dbReference type="Proteomes" id="UP000235778">
    <property type="component" value="Unassembled WGS sequence"/>
</dbReference>
<dbReference type="AlphaFoldDB" id="A0A1B9PSE5"/>
<evidence type="ECO:0000313" key="2">
    <source>
        <dbReference type="Proteomes" id="UP000235778"/>
    </source>
</evidence>
<proteinExistence type="predicted"/>
<comment type="caution">
    <text evidence="1">The sequence shown here is derived from an EMBL/GenBank/DDBJ whole genome shotgun (WGS) entry which is preliminary data.</text>
</comment>
<dbReference type="InterPro" id="IPR011990">
    <property type="entry name" value="TPR-like_helical_dom_sf"/>
</dbReference>
<dbReference type="Gene3D" id="1.25.40.10">
    <property type="entry name" value="Tetratricopeptide repeat domain"/>
    <property type="match status" value="1"/>
</dbReference>
<dbReference type="NCBIfam" id="TIGR02508">
    <property type="entry name" value="type_III_yscG"/>
    <property type="match status" value="1"/>
</dbReference>
<name>A0A1B9PSE5_9VIBR</name>
<protein>
    <submittedName>
        <fullName evidence="1">Type III secretion protein, YscG family</fullName>
    </submittedName>
</protein>
<reference evidence="2" key="1">
    <citation type="submission" date="2016-07" db="EMBL/GenBank/DDBJ databases">
        <title>Nontailed viruses are major unrecognized killers of bacteria in the ocean.</title>
        <authorList>
            <person name="Kauffman K."/>
            <person name="Hussain F."/>
            <person name="Yang J."/>
            <person name="Arevalo P."/>
            <person name="Brown J."/>
            <person name="Cutler M."/>
            <person name="Kelly L."/>
            <person name="Polz M.F."/>
        </authorList>
    </citation>
    <scope>NUCLEOTIDE SEQUENCE [LARGE SCALE GENOMIC DNA]</scope>
    <source>
        <strain evidence="2">10N.286.55.C1</strain>
    </source>
</reference>
<dbReference type="Pfam" id="PF09477">
    <property type="entry name" value="Type_III_YscG"/>
    <property type="match status" value="1"/>
</dbReference>
<evidence type="ECO:0000313" key="1">
    <source>
        <dbReference type="EMBL" id="PME64509.1"/>
    </source>
</evidence>
<dbReference type="EMBL" id="MCSI01000118">
    <property type="protein sequence ID" value="PME64509.1"/>
    <property type="molecule type" value="Genomic_DNA"/>
</dbReference>
<dbReference type="RefSeq" id="WP_017107478.1">
    <property type="nucleotide sequence ID" value="NZ_MAKA01000340.1"/>
</dbReference>
<accession>A0A1B9PSE5</accession>
<dbReference type="InterPro" id="IPR013348">
    <property type="entry name" value="T3SS_YscG_PscG"/>
</dbReference>
<sequence>MEKDMRLLLAETALMATGMHRHEEAETIASCLESQGDTEEVVAMIRSMSLMNRGRYEEAHRLLEPVCVDSTDLVCLAALAAGKAGLASKAEFWLAIASKGSEESQAFTASFSQDIRNL</sequence>